<evidence type="ECO:0000313" key="10">
    <source>
        <dbReference type="EMBL" id="KZT05082.1"/>
    </source>
</evidence>
<dbReference type="InterPro" id="IPR001650">
    <property type="entry name" value="Helicase_C-like"/>
</dbReference>
<keyword evidence="4" id="KW-0378">Hydrolase</keyword>
<dbReference type="InterPro" id="IPR027417">
    <property type="entry name" value="P-loop_NTPase"/>
</dbReference>
<dbReference type="InterPro" id="IPR019786">
    <property type="entry name" value="Zinc_finger_PHD-type_CS"/>
</dbReference>
<evidence type="ECO:0000256" key="4">
    <source>
        <dbReference type="ARBA" id="ARBA00022801"/>
    </source>
</evidence>
<dbReference type="PANTHER" id="PTHR10799">
    <property type="entry name" value="SNF2/RAD54 HELICASE FAMILY"/>
    <property type="match status" value="1"/>
</dbReference>
<dbReference type="PROSITE" id="PS51194">
    <property type="entry name" value="HELICASE_CTER"/>
    <property type="match status" value="1"/>
</dbReference>
<dbReference type="SMART" id="SM00487">
    <property type="entry name" value="DEXDc"/>
    <property type="match status" value="1"/>
</dbReference>
<evidence type="ECO:0000259" key="8">
    <source>
        <dbReference type="PROSITE" id="PS51192"/>
    </source>
</evidence>
<feature type="region of interest" description="Disordered" evidence="7">
    <location>
        <begin position="45"/>
        <end position="75"/>
    </location>
</feature>
<keyword evidence="5" id="KW-0862">Zinc</keyword>
<dbReference type="InterPro" id="IPR013083">
    <property type="entry name" value="Znf_RING/FYVE/PHD"/>
</dbReference>
<keyword evidence="2" id="KW-0547">Nucleotide-binding</keyword>
<dbReference type="GO" id="GO:0005524">
    <property type="term" value="F:ATP binding"/>
    <property type="evidence" value="ECO:0007669"/>
    <property type="project" value="InterPro"/>
</dbReference>
<dbReference type="InterPro" id="IPR014001">
    <property type="entry name" value="Helicase_ATP-bd"/>
</dbReference>
<dbReference type="SMART" id="SM00490">
    <property type="entry name" value="HELICc"/>
    <property type="match status" value="1"/>
</dbReference>
<dbReference type="Proteomes" id="UP000076871">
    <property type="component" value="Unassembled WGS sequence"/>
</dbReference>
<dbReference type="InterPro" id="IPR001965">
    <property type="entry name" value="Znf_PHD"/>
</dbReference>
<evidence type="ECO:0000313" key="11">
    <source>
        <dbReference type="Proteomes" id="UP000076871"/>
    </source>
</evidence>
<evidence type="ECO:0000256" key="5">
    <source>
        <dbReference type="ARBA" id="ARBA00022833"/>
    </source>
</evidence>
<evidence type="ECO:0000256" key="7">
    <source>
        <dbReference type="SAM" id="MobiDB-lite"/>
    </source>
</evidence>
<evidence type="ECO:0000256" key="6">
    <source>
        <dbReference type="ARBA" id="ARBA00022840"/>
    </source>
</evidence>
<dbReference type="GeneID" id="63821659"/>
<dbReference type="SUPFAM" id="SSF52540">
    <property type="entry name" value="P-loop containing nucleoside triphosphate hydrolases"/>
    <property type="match status" value="2"/>
</dbReference>
<evidence type="ECO:0000259" key="9">
    <source>
        <dbReference type="PROSITE" id="PS51194"/>
    </source>
</evidence>
<evidence type="ECO:0000256" key="3">
    <source>
        <dbReference type="ARBA" id="ARBA00022771"/>
    </source>
</evidence>
<keyword evidence="6" id="KW-0067">ATP-binding</keyword>
<reference evidence="10 11" key="1">
    <citation type="journal article" date="2016" name="Mol. Biol. Evol.">
        <title>Comparative Genomics of Early-Diverging Mushroom-Forming Fungi Provides Insights into the Origins of Lignocellulose Decay Capabilities.</title>
        <authorList>
            <person name="Nagy L.G."/>
            <person name="Riley R."/>
            <person name="Tritt A."/>
            <person name="Adam C."/>
            <person name="Daum C."/>
            <person name="Floudas D."/>
            <person name="Sun H."/>
            <person name="Yadav J.S."/>
            <person name="Pangilinan J."/>
            <person name="Larsson K.H."/>
            <person name="Matsuura K."/>
            <person name="Barry K."/>
            <person name="Labutti K."/>
            <person name="Kuo R."/>
            <person name="Ohm R.A."/>
            <person name="Bhattacharya S.S."/>
            <person name="Shirouzu T."/>
            <person name="Yoshinaga Y."/>
            <person name="Martin F.M."/>
            <person name="Grigoriev I.V."/>
            <person name="Hibbett D.S."/>
        </authorList>
    </citation>
    <scope>NUCLEOTIDE SEQUENCE [LARGE SCALE GENOMIC DNA]</scope>
    <source>
        <strain evidence="10 11">93-53</strain>
    </source>
</reference>
<dbReference type="PROSITE" id="PS01359">
    <property type="entry name" value="ZF_PHD_1"/>
    <property type="match status" value="1"/>
</dbReference>
<organism evidence="10 11">
    <name type="scientific">Laetiporus sulphureus 93-53</name>
    <dbReference type="NCBI Taxonomy" id="1314785"/>
    <lineage>
        <taxon>Eukaryota</taxon>
        <taxon>Fungi</taxon>
        <taxon>Dikarya</taxon>
        <taxon>Basidiomycota</taxon>
        <taxon>Agaricomycotina</taxon>
        <taxon>Agaricomycetes</taxon>
        <taxon>Polyporales</taxon>
        <taxon>Laetiporus</taxon>
    </lineage>
</organism>
<accession>A0A165DKI1</accession>
<dbReference type="InterPro" id="IPR038718">
    <property type="entry name" value="SNF2-like_sf"/>
</dbReference>
<dbReference type="STRING" id="1314785.A0A165DKI1"/>
<dbReference type="Pfam" id="PF00176">
    <property type="entry name" value="SNF2-rel_dom"/>
    <property type="match status" value="1"/>
</dbReference>
<dbReference type="Gene3D" id="3.30.40.10">
    <property type="entry name" value="Zinc/RING finger domain, C3HC4 (zinc finger)"/>
    <property type="match status" value="1"/>
</dbReference>
<feature type="region of interest" description="Disordered" evidence="7">
    <location>
        <begin position="1"/>
        <end position="23"/>
    </location>
</feature>
<dbReference type="CDD" id="cd18793">
    <property type="entry name" value="SF2_C_SNF"/>
    <property type="match status" value="1"/>
</dbReference>
<evidence type="ECO:0000256" key="1">
    <source>
        <dbReference type="ARBA" id="ARBA00022723"/>
    </source>
</evidence>
<dbReference type="CDD" id="cd17919">
    <property type="entry name" value="DEXHc_Snf"/>
    <property type="match status" value="1"/>
</dbReference>
<protein>
    <recommendedName>
        <fullName evidence="12">SNF2 family DNA-dependent ATPase</fullName>
    </recommendedName>
</protein>
<dbReference type="Gene3D" id="3.40.50.10810">
    <property type="entry name" value="Tandem AAA-ATPase domain"/>
    <property type="match status" value="1"/>
</dbReference>
<dbReference type="InParanoid" id="A0A165DKI1"/>
<proteinExistence type="predicted"/>
<dbReference type="PROSITE" id="PS51192">
    <property type="entry name" value="HELICASE_ATP_BIND_1"/>
    <property type="match status" value="1"/>
</dbReference>
<dbReference type="InterPro" id="IPR049730">
    <property type="entry name" value="SNF2/RAD54-like_C"/>
</dbReference>
<dbReference type="OrthoDB" id="448448at2759"/>
<dbReference type="SMART" id="SM00249">
    <property type="entry name" value="PHD"/>
    <property type="match status" value="2"/>
</dbReference>
<name>A0A165DKI1_9APHY</name>
<dbReference type="RefSeq" id="XP_040762822.1">
    <property type="nucleotide sequence ID" value="XM_040904629.1"/>
</dbReference>
<dbReference type="Pfam" id="PF00271">
    <property type="entry name" value="Helicase_C"/>
    <property type="match status" value="1"/>
</dbReference>
<dbReference type="AlphaFoldDB" id="A0A165DKI1"/>
<dbReference type="EMBL" id="KV427632">
    <property type="protein sequence ID" value="KZT05082.1"/>
    <property type="molecule type" value="Genomic_DNA"/>
</dbReference>
<dbReference type="InterPro" id="IPR011011">
    <property type="entry name" value="Znf_FYVE_PHD"/>
</dbReference>
<evidence type="ECO:0008006" key="12">
    <source>
        <dbReference type="Google" id="ProtNLM"/>
    </source>
</evidence>
<feature type="compositionally biased region" description="Basic and acidic residues" evidence="7">
    <location>
        <begin position="58"/>
        <end position="72"/>
    </location>
</feature>
<dbReference type="SUPFAM" id="SSF57903">
    <property type="entry name" value="FYVE/PHD zinc finger"/>
    <property type="match status" value="1"/>
</dbReference>
<keyword evidence="11" id="KW-1185">Reference proteome</keyword>
<dbReference type="Gene3D" id="3.40.50.300">
    <property type="entry name" value="P-loop containing nucleotide triphosphate hydrolases"/>
    <property type="match status" value="1"/>
</dbReference>
<dbReference type="GO" id="GO:0008270">
    <property type="term" value="F:zinc ion binding"/>
    <property type="evidence" value="ECO:0007669"/>
    <property type="project" value="UniProtKB-KW"/>
</dbReference>
<sequence>MSTASTPPLTTDCGSGVSDSTPSEWVASDVDASAADVVESREHALIVASPRSPKRKRAVADDVEKEETPVREKRVKRESKKALTIVINAARASVDAARKRWFSRHSDLFAPLLPASSVLLDTVRKDVENSTDKGVYTPLHELDEQPKLVQGGTMKDYQLHGLSFLVWMYKNGMNCILGDEMGLGKTLQTLSLFAYVKENVTGIGKQDPHLVVCPLSVLPSWLAEAARWIPSFKTLRFHGQQSERKRLKEAIRYSEIEFDICITTYEAYVAEESWFKSRRWTYCVLDEGHKIKNTDTNISSKLQGIGSLYRLILTGTPVQNNLVELWSILHWLYPALFTAASERLFKDSFDLTRGVYSLAFLKSAERLLSTIMLRRTKATVELSVPPREELTVFVPMTEAQRFWTYRFLTKLDAVDLKDIFPAKSENDTLDKGRREVHAQLAAHVRDNSSGARWKKLMNLLMQLRKICDHPYLIDDAEPTPYSIGEHLVASSSKLMLLDKLLANILPKGERVLIFSQFTGMLNLLEDFMVLRDIPYARLDGSTTRPRRTLDIKLFQQEHSPYQVFLVSTRAGGLGINLTKATTVIMVDSDWNPQNDLQAIARAHRIGQTKVVKVYRLICRGSVEDQMLDRIRRKLFLSVKVMSSDNASQDEQNSTLKMSELMDILRKGSSALSCNIDEMDLPQFLKAPIVEILDASRENDDVRAAKLKREEGADASEVDQRLLADAEEEERKLLSGVAQVQSRLFEGKVIERPKHASNVEIAEEWRELQKRSRVDRIVKVDGMEMIADYMGPVAVSLASAPKKSRKKWEHEDWCIYCRDGGELVLCATCPRVFHGACQGLTKAEVRRAPTLACGQHVCASCSRNTADAGGMIFRCRTCPKAFCEDCLPPDDLNAVGDVLPEFQMLGYGAKGAAYYIYCAECVVLRKENPKWWKEWEKEFAHAERQVTEMSR</sequence>
<keyword evidence="3" id="KW-0863">Zinc-finger</keyword>
<dbReference type="GO" id="GO:0016787">
    <property type="term" value="F:hydrolase activity"/>
    <property type="evidence" value="ECO:0007669"/>
    <property type="project" value="UniProtKB-KW"/>
</dbReference>
<gene>
    <name evidence="10" type="ORF">LAESUDRAFT_656592</name>
</gene>
<dbReference type="InterPro" id="IPR000330">
    <property type="entry name" value="SNF2_N"/>
</dbReference>
<feature type="domain" description="Helicase C-terminal" evidence="9">
    <location>
        <begin position="496"/>
        <end position="661"/>
    </location>
</feature>
<keyword evidence="1" id="KW-0479">Metal-binding</keyword>
<evidence type="ECO:0000256" key="2">
    <source>
        <dbReference type="ARBA" id="ARBA00022741"/>
    </source>
</evidence>
<feature type="domain" description="Helicase ATP-binding" evidence="8">
    <location>
        <begin position="166"/>
        <end position="335"/>
    </location>
</feature>